<evidence type="ECO:0000313" key="2">
    <source>
        <dbReference type="Proteomes" id="UP000257109"/>
    </source>
</evidence>
<evidence type="ECO:0000313" key="1">
    <source>
        <dbReference type="EMBL" id="RDY14433.1"/>
    </source>
</evidence>
<comment type="caution">
    <text evidence="1">The sequence shown here is derived from an EMBL/GenBank/DDBJ whole genome shotgun (WGS) entry which is preliminary data.</text>
</comment>
<reference evidence="1" key="1">
    <citation type="submission" date="2018-05" db="EMBL/GenBank/DDBJ databases">
        <title>Draft genome of Mucuna pruriens seed.</title>
        <authorList>
            <person name="Nnadi N.E."/>
            <person name="Vos R."/>
            <person name="Hasami M.H."/>
            <person name="Devisetty U.K."/>
            <person name="Aguiy J.C."/>
        </authorList>
    </citation>
    <scope>NUCLEOTIDE SEQUENCE [LARGE SCALE GENOMIC DNA]</scope>
    <source>
        <strain evidence="1">JCA_2017</strain>
    </source>
</reference>
<organism evidence="1 2">
    <name type="scientific">Mucuna pruriens</name>
    <name type="common">Velvet bean</name>
    <name type="synonym">Dolichos pruriens</name>
    <dbReference type="NCBI Taxonomy" id="157652"/>
    <lineage>
        <taxon>Eukaryota</taxon>
        <taxon>Viridiplantae</taxon>
        <taxon>Streptophyta</taxon>
        <taxon>Embryophyta</taxon>
        <taxon>Tracheophyta</taxon>
        <taxon>Spermatophyta</taxon>
        <taxon>Magnoliopsida</taxon>
        <taxon>eudicotyledons</taxon>
        <taxon>Gunneridae</taxon>
        <taxon>Pentapetalae</taxon>
        <taxon>rosids</taxon>
        <taxon>fabids</taxon>
        <taxon>Fabales</taxon>
        <taxon>Fabaceae</taxon>
        <taxon>Papilionoideae</taxon>
        <taxon>50 kb inversion clade</taxon>
        <taxon>NPAAA clade</taxon>
        <taxon>indigoferoid/millettioid clade</taxon>
        <taxon>Phaseoleae</taxon>
        <taxon>Mucuna</taxon>
    </lineage>
</organism>
<sequence>MLTLGELVHQVIKVELQIRRRSSSRKTYSGTSGWKGKDREKEKARRCLKCLWKRNITSHCPNRRVMIVKDYREVESESSIGEVSTSSEVECLSDDSHYEGDLLMIRRCPILGNLCYDYRWGSSVNRLVKKLVLPTIVHSRSYRLQWLSERLVLKPLTPREVYEDKKKMKVKKESERKTE</sequence>
<dbReference type="EMBL" id="QJKJ01000075">
    <property type="protein sequence ID" value="RDY14433.1"/>
    <property type="molecule type" value="Genomic_DNA"/>
</dbReference>
<dbReference type="PANTHER" id="PTHR35046:SF26">
    <property type="entry name" value="RNA-DIRECTED DNA POLYMERASE"/>
    <property type="match status" value="1"/>
</dbReference>
<protein>
    <submittedName>
        <fullName evidence="1">Uncharacterized protein</fullName>
    </submittedName>
</protein>
<dbReference type="PANTHER" id="PTHR35046">
    <property type="entry name" value="ZINC KNUCKLE (CCHC-TYPE) FAMILY PROTEIN"/>
    <property type="match status" value="1"/>
</dbReference>
<keyword evidence="2" id="KW-1185">Reference proteome</keyword>
<proteinExistence type="predicted"/>
<accession>A0A371IHD7</accession>
<gene>
    <name evidence="1" type="ORF">CR513_00507</name>
</gene>
<name>A0A371IHD7_MUCPR</name>
<dbReference type="AlphaFoldDB" id="A0A371IHD7"/>
<feature type="non-terminal residue" evidence="1">
    <location>
        <position position="1"/>
    </location>
</feature>
<dbReference type="Proteomes" id="UP000257109">
    <property type="component" value="Unassembled WGS sequence"/>
</dbReference>